<dbReference type="SUPFAM" id="SSF50630">
    <property type="entry name" value="Acid proteases"/>
    <property type="match status" value="1"/>
</dbReference>
<evidence type="ECO:0000259" key="8">
    <source>
        <dbReference type="PROSITE" id="PS51767"/>
    </source>
</evidence>
<reference evidence="9" key="1">
    <citation type="submission" date="2022-07" db="EMBL/GenBank/DDBJ databases">
        <title>Genome Sequence of Leucocoprinus birnbaumii.</title>
        <authorList>
            <person name="Buettner E."/>
        </authorList>
    </citation>
    <scope>NUCLEOTIDE SEQUENCE</scope>
    <source>
        <strain evidence="9">VT141</strain>
    </source>
</reference>
<protein>
    <recommendedName>
        <fullName evidence="11">FAD-binding PCMH-type domain-containing protein</fullName>
    </recommendedName>
</protein>
<feature type="transmembrane region" description="Helical" evidence="6">
    <location>
        <begin position="565"/>
        <end position="595"/>
    </location>
</feature>
<dbReference type="GO" id="GO:0071949">
    <property type="term" value="F:FAD binding"/>
    <property type="evidence" value="ECO:0007669"/>
    <property type="project" value="InterPro"/>
</dbReference>
<dbReference type="InterPro" id="IPR034164">
    <property type="entry name" value="Pepsin-like_dom"/>
</dbReference>
<dbReference type="Pfam" id="PF01565">
    <property type="entry name" value="FAD_binding_4"/>
    <property type="match status" value="1"/>
</dbReference>
<keyword evidence="5" id="KW-1015">Disulfide bond</keyword>
<feature type="disulfide bond" evidence="5">
    <location>
        <begin position="688"/>
        <end position="693"/>
    </location>
</feature>
<keyword evidence="6" id="KW-1133">Transmembrane helix</keyword>
<dbReference type="Gene3D" id="2.40.70.10">
    <property type="entry name" value="Acid Proteases"/>
    <property type="match status" value="2"/>
</dbReference>
<name>A0AAD5VYP5_9AGAR</name>
<comment type="similarity">
    <text evidence="1">Belongs to the oxygen-dependent FAD-linked oxidoreductase family.</text>
</comment>
<dbReference type="InterPro" id="IPR016169">
    <property type="entry name" value="FAD-bd_PCMH_sub2"/>
</dbReference>
<evidence type="ECO:0000256" key="2">
    <source>
        <dbReference type="ARBA" id="ARBA00007447"/>
    </source>
</evidence>
<dbReference type="GO" id="GO:0006508">
    <property type="term" value="P:proteolysis"/>
    <property type="evidence" value="ECO:0007669"/>
    <property type="project" value="InterPro"/>
</dbReference>
<proteinExistence type="inferred from homology"/>
<dbReference type="InterPro" id="IPR006094">
    <property type="entry name" value="Oxid_FAD_bind_N"/>
</dbReference>
<dbReference type="SUPFAM" id="SSF56176">
    <property type="entry name" value="FAD-binding/transporter-associated domain-like"/>
    <property type="match status" value="1"/>
</dbReference>
<feature type="domain" description="Peptidase A1" evidence="8">
    <location>
        <begin position="659"/>
        <end position="1037"/>
    </location>
</feature>
<dbReference type="InterPro" id="IPR001461">
    <property type="entry name" value="Aspartic_peptidase_A1"/>
</dbReference>
<evidence type="ECO:0008006" key="11">
    <source>
        <dbReference type="Google" id="ProtNLM"/>
    </source>
</evidence>
<evidence type="ECO:0000256" key="5">
    <source>
        <dbReference type="PIRSR" id="PIRSR601461-2"/>
    </source>
</evidence>
<dbReference type="PANTHER" id="PTHR13878">
    <property type="entry name" value="GULONOLACTONE OXIDASE"/>
    <property type="match status" value="1"/>
</dbReference>
<comment type="similarity">
    <text evidence="2">Belongs to the peptidase A1 family.</text>
</comment>
<sequence length="1149" mass="121860">MTGGSELPPPFISAHPIAFMLSRSTAALALKRVIQLLVVMQTQVTLSGSSSVAPNWEPLFNAVSGRLFQGVPFAQPCFSGSWNSSACLTIQNNYTNEVIRSQSSTAYIQTQWETCQATGEQCLLDYLDPHDVNPTLPPQKCSSGSVPSYFVNVTSADDVTAALNFANSTKIPLVIKNTGHDYKGRSSAPGSIAIWTHNLKNMTYSPKFVPSGCKVSPRQAVTFGAGVQWGEAYAFADANNVTVVGGSDIAVGASGGWLQGGGHGALSPSMGLGVDRTLEYKVVTPDGKLRVANECQNTDLFWALRGGGGGTFGVVLESTVLASPRVALPTLIFSFPHDANTTGRIWTIMAENGLKWAKEGWGGFSQAGVVILLNPKLTMDEAQASLAPLLTVGKELQAANATATNVLFTEFPSWFAFSEAFTSAFVAITGSSLALASRLVPSSLFETHKSQSSLVSALLAADAATPGLIILISAPSAYKHDPHATSVTKAWRSSIYHVTVVSAWNWNATLEEKQGHYRAASKSIDNLRRITPVAAYQNEADVHEPNHEELLGWQLSEAFADQAEIVMIPIIFLTVGIVMLFLPIQLIALVATFLAGPISALPTNSGAQLTNTNEGKKLTTSLRGYDIPITRTLVKRSSMRKRGTLSGQSGLGDNADLLYTVPIELGNTVTAVNLDTGSSDLWAVSDACQIGTCNGSPVTRYPAAAENSTGVDVKMTYGDSTSGTYAQGTVGLDTATVAGIAMTDQAFGVVNDTNNIVVQYDTAGIFGLGFPAGSKIQEAVVTAKDGPINPTDDFLLATYTDGPLLSRIMMTGALEAPMFTITLNRNTIDIGGTGQLTLGKLPDGVDNSSLTWVPVRLYTPDEGGLHAPNFAPNEVYPFRWEIDLDAVFMDGQQLPTSKVPALNGVDSTRMSALIDTGNSIIRGPEDVVNSILKMVSPSYDPTNEDSTPIFPCKNVHTLGFQIGGKMFPIDPRDFIGQNEPNDATTCVADNLVTTDPPRFGALFRWSLGDPFFRSNLVAFHYGNLTHPSVDPPRIGFMSLVPPNANDLYAAAVNDAVNNGGNFEQTINVAPTASAASAPQVTVSVGSEPSIATHLSAAATLTLQATTMATPTGDARRPSSALSNLRTWRENGLSSVIICLSSVMLSTVFL</sequence>
<feature type="active site" evidence="4">
    <location>
        <position position="915"/>
    </location>
</feature>
<dbReference type="InterPro" id="IPR016166">
    <property type="entry name" value="FAD-bd_PCMH"/>
</dbReference>
<feature type="transmembrane region" description="Helical" evidence="6">
    <location>
        <begin position="414"/>
        <end position="436"/>
    </location>
</feature>
<gene>
    <name evidence="9" type="ORF">NP233_g3700</name>
</gene>
<dbReference type="Pfam" id="PF00026">
    <property type="entry name" value="Asp"/>
    <property type="match status" value="1"/>
</dbReference>
<evidence type="ECO:0000259" key="7">
    <source>
        <dbReference type="PROSITE" id="PS51387"/>
    </source>
</evidence>
<dbReference type="GO" id="GO:0016491">
    <property type="term" value="F:oxidoreductase activity"/>
    <property type="evidence" value="ECO:0007669"/>
    <property type="project" value="UniProtKB-KW"/>
</dbReference>
<dbReference type="PRINTS" id="PR00792">
    <property type="entry name" value="PEPSIN"/>
</dbReference>
<keyword evidence="3" id="KW-0560">Oxidoreductase</keyword>
<organism evidence="9 10">
    <name type="scientific">Leucocoprinus birnbaumii</name>
    <dbReference type="NCBI Taxonomy" id="56174"/>
    <lineage>
        <taxon>Eukaryota</taxon>
        <taxon>Fungi</taxon>
        <taxon>Dikarya</taxon>
        <taxon>Basidiomycota</taxon>
        <taxon>Agaricomycotina</taxon>
        <taxon>Agaricomycetes</taxon>
        <taxon>Agaricomycetidae</taxon>
        <taxon>Agaricales</taxon>
        <taxon>Agaricineae</taxon>
        <taxon>Agaricaceae</taxon>
        <taxon>Leucocoprinus</taxon>
    </lineage>
</organism>
<keyword evidence="6" id="KW-0812">Transmembrane</keyword>
<dbReference type="InterPro" id="IPR021109">
    <property type="entry name" value="Peptidase_aspartic_dom_sf"/>
</dbReference>
<dbReference type="InterPro" id="IPR033121">
    <property type="entry name" value="PEPTIDASE_A1"/>
</dbReference>
<dbReference type="PROSITE" id="PS51767">
    <property type="entry name" value="PEPTIDASE_A1"/>
    <property type="match status" value="1"/>
</dbReference>
<evidence type="ECO:0000313" key="9">
    <source>
        <dbReference type="EMBL" id="KAJ3571520.1"/>
    </source>
</evidence>
<evidence type="ECO:0000256" key="6">
    <source>
        <dbReference type="SAM" id="Phobius"/>
    </source>
</evidence>
<evidence type="ECO:0000256" key="4">
    <source>
        <dbReference type="PIRSR" id="PIRSR601461-1"/>
    </source>
</evidence>
<dbReference type="PANTHER" id="PTHR13878:SF91">
    <property type="entry name" value="FAD BINDING DOMAIN PROTEIN (AFU_ORTHOLOGUE AFUA_6G12070)-RELATED"/>
    <property type="match status" value="1"/>
</dbReference>
<feature type="active site" evidence="4">
    <location>
        <position position="675"/>
    </location>
</feature>
<feature type="domain" description="FAD-binding PCMH-type" evidence="7">
    <location>
        <begin position="143"/>
        <end position="325"/>
    </location>
</feature>
<dbReference type="CDD" id="cd05471">
    <property type="entry name" value="pepsin_like"/>
    <property type="match status" value="1"/>
</dbReference>
<dbReference type="Proteomes" id="UP001213000">
    <property type="component" value="Unassembled WGS sequence"/>
</dbReference>
<keyword evidence="6" id="KW-0472">Membrane</keyword>
<evidence type="ECO:0000256" key="3">
    <source>
        <dbReference type="ARBA" id="ARBA00023002"/>
    </source>
</evidence>
<keyword evidence="10" id="KW-1185">Reference proteome</keyword>
<evidence type="ECO:0000256" key="1">
    <source>
        <dbReference type="ARBA" id="ARBA00005466"/>
    </source>
</evidence>
<dbReference type="InterPro" id="IPR050432">
    <property type="entry name" value="FAD-linked_Oxidoreductases_BP"/>
</dbReference>
<dbReference type="EMBL" id="JANIEX010000181">
    <property type="protein sequence ID" value="KAJ3571520.1"/>
    <property type="molecule type" value="Genomic_DNA"/>
</dbReference>
<dbReference type="GO" id="GO:0004190">
    <property type="term" value="F:aspartic-type endopeptidase activity"/>
    <property type="evidence" value="ECO:0007669"/>
    <property type="project" value="InterPro"/>
</dbReference>
<dbReference type="InterPro" id="IPR036318">
    <property type="entry name" value="FAD-bd_PCMH-like_sf"/>
</dbReference>
<comment type="caution">
    <text evidence="9">The sequence shown here is derived from an EMBL/GenBank/DDBJ whole genome shotgun (WGS) entry which is preliminary data.</text>
</comment>
<dbReference type="AlphaFoldDB" id="A0AAD5VYP5"/>
<evidence type="ECO:0000313" key="10">
    <source>
        <dbReference type="Proteomes" id="UP001213000"/>
    </source>
</evidence>
<dbReference type="Gene3D" id="3.30.465.10">
    <property type="match status" value="1"/>
</dbReference>
<accession>A0AAD5VYP5</accession>
<dbReference type="PROSITE" id="PS51387">
    <property type="entry name" value="FAD_PCMH"/>
    <property type="match status" value="1"/>
</dbReference>